<dbReference type="RefSeq" id="WP_258902901.1">
    <property type="nucleotide sequence ID" value="NZ_CP103141.1"/>
</dbReference>
<sequence>MRLLGMDYNSVCNSAQNSAIDIFDFVTHLNREWKIPEADQLSVLLMEKDWKDAVQYLQTHKSNLQKILTIDEIECITHILSLSNNIGGDRVKRFINRDSVMFVNTNFLLDHFPSFSKNQAIIYAHSVHINPISTYPVVHCEPFGKYMKGKYEDDYLPLLLLTGNGSMTIYDQEFNRRREELQRPPTESIESILNQIESDVLYVPMTSYFDTIVLSRFQGDRKTPREFYPYNLYQRYGGIFFIKNSFEPNDNREKMSAFDKAERVLMRNKQRLKILEDIKKRLKIIS</sequence>
<gene>
    <name evidence="1" type="ORF">NXY30_03520</name>
</gene>
<accession>A0ABY5TCC8</accession>
<evidence type="ECO:0000313" key="1">
    <source>
        <dbReference type="EMBL" id="UVQ75493.1"/>
    </source>
</evidence>
<keyword evidence="2" id="KW-1185">Reference proteome</keyword>
<dbReference type="Gene3D" id="3.40.1660.10">
    <property type="entry name" value="EreA-like (biosynthetic domain)"/>
    <property type="match status" value="1"/>
</dbReference>
<dbReference type="InterPro" id="IPR007815">
    <property type="entry name" value="Emycin_Estase"/>
</dbReference>
<reference evidence="1" key="1">
    <citation type="submission" date="2022-08" db="EMBL/GenBank/DDBJ databases">
        <title>Genome Sequencing of Bacteroides fragilis Group Isolates with Nanopore Technology.</title>
        <authorList>
            <person name="Tisza M.J."/>
            <person name="Smith D."/>
            <person name="Dekker J.P."/>
        </authorList>
    </citation>
    <scope>NUCLEOTIDE SEQUENCE</scope>
    <source>
        <strain evidence="1">BFG-527</strain>
    </source>
</reference>
<protein>
    <submittedName>
        <fullName evidence="1">Erythromycin esterase family protein</fullName>
    </submittedName>
</protein>
<name>A0ABY5TCC8_9BACE</name>
<dbReference type="Proteomes" id="UP001060104">
    <property type="component" value="Chromosome"/>
</dbReference>
<dbReference type="SUPFAM" id="SSF159501">
    <property type="entry name" value="EreA/ChaN-like"/>
    <property type="match status" value="1"/>
</dbReference>
<organism evidence="1 2">
    <name type="scientific">Bacteroides faecis</name>
    <dbReference type="NCBI Taxonomy" id="674529"/>
    <lineage>
        <taxon>Bacteria</taxon>
        <taxon>Pseudomonadati</taxon>
        <taxon>Bacteroidota</taxon>
        <taxon>Bacteroidia</taxon>
        <taxon>Bacteroidales</taxon>
        <taxon>Bacteroidaceae</taxon>
        <taxon>Bacteroides</taxon>
    </lineage>
</organism>
<dbReference type="Pfam" id="PF05139">
    <property type="entry name" value="Erythro_esteras"/>
    <property type="match status" value="1"/>
</dbReference>
<dbReference type="EMBL" id="CP103141">
    <property type="protein sequence ID" value="UVQ75493.1"/>
    <property type="molecule type" value="Genomic_DNA"/>
</dbReference>
<proteinExistence type="predicted"/>
<evidence type="ECO:0000313" key="2">
    <source>
        <dbReference type="Proteomes" id="UP001060104"/>
    </source>
</evidence>